<feature type="region of interest" description="Disordered" evidence="1">
    <location>
        <begin position="308"/>
        <end position="431"/>
    </location>
</feature>
<feature type="compositionally biased region" description="Basic residues" evidence="1">
    <location>
        <begin position="331"/>
        <end position="342"/>
    </location>
</feature>
<feature type="region of interest" description="Disordered" evidence="1">
    <location>
        <begin position="34"/>
        <end position="288"/>
    </location>
</feature>
<dbReference type="AlphaFoldDB" id="A0AAD6UBB0"/>
<feature type="compositionally biased region" description="Polar residues" evidence="1">
    <location>
        <begin position="201"/>
        <end position="232"/>
    </location>
</feature>
<gene>
    <name evidence="2" type="ORF">B0H15DRAFT_631934</name>
</gene>
<feature type="compositionally biased region" description="Polar residues" evidence="1">
    <location>
        <begin position="576"/>
        <end position="589"/>
    </location>
</feature>
<feature type="region of interest" description="Disordered" evidence="1">
    <location>
        <begin position="556"/>
        <end position="655"/>
    </location>
</feature>
<feature type="compositionally biased region" description="Low complexity" evidence="1">
    <location>
        <begin position="180"/>
        <end position="192"/>
    </location>
</feature>
<dbReference type="EMBL" id="JARJCN010000009">
    <property type="protein sequence ID" value="KAJ7097947.1"/>
    <property type="molecule type" value="Genomic_DNA"/>
</dbReference>
<name>A0AAD6UBB0_9AGAR</name>
<proteinExistence type="predicted"/>
<reference evidence="2" key="1">
    <citation type="submission" date="2023-03" db="EMBL/GenBank/DDBJ databases">
        <title>Massive genome expansion in bonnet fungi (Mycena s.s.) driven by repeated elements and novel gene families across ecological guilds.</title>
        <authorList>
            <consortium name="Lawrence Berkeley National Laboratory"/>
            <person name="Harder C.B."/>
            <person name="Miyauchi S."/>
            <person name="Viragh M."/>
            <person name="Kuo A."/>
            <person name="Thoen E."/>
            <person name="Andreopoulos B."/>
            <person name="Lu D."/>
            <person name="Skrede I."/>
            <person name="Drula E."/>
            <person name="Henrissat B."/>
            <person name="Morin E."/>
            <person name="Kohler A."/>
            <person name="Barry K."/>
            <person name="LaButti K."/>
            <person name="Morin E."/>
            <person name="Salamov A."/>
            <person name="Lipzen A."/>
            <person name="Mereny Z."/>
            <person name="Hegedus B."/>
            <person name="Baldrian P."/>
            <person name="Stursova M."/>
            <person name="Weitz H."/>
            <person name="Taylor A."/>
            <person name="Grigoriev I.V."/>
            <person name="Nagy L.G."/>
            <person name="Martin F."/>
            <person name="Kauserud H."/>
        </authorList>
    </citation>
    <scope>NUCLEOTIDE SEQUENCE</scope>
    <source>
        <strain evidence="2">CBHHK173m</strain>
    </source>
</reference>
<evidence type="ECO:0000313" key="3">
    <source>
        <dbReference type="Proteomes" id="UP001222325"/>
    </source>
</evidence>
<accession>A0AAD6UBB0</accession>
<feature type="compositionally biased region" description="Low complexity" evidence="1">
    <location>
        <begin position="614"/>
        <end position="632"/>
    </location>
</feature>
<organism evidence="2 3">
    <name type="scientific">Mycena belliarum</name>
    <dbReference type="NCBI Taxonomy" id="1033014"/>
    <lineage>
        <taxon>Eukaryota</taxon>
        <taxon>Fungi</taxon>
        <taxon>Dikarya</taxon>
        <taxon>Basidiomycota</taxon>
        <taxon>Agaricomycotina</taxon>
        <taxon>Agaricomycetes</taxon>
        <taxon>Agaricomycetidae</taxon>
        <taxon>Agaricales</taxon>
        <taxon>Marasmiineae</taxon>
        <taxon>Mycenaceae</taxon>
        <taxon>Mycena</taxon>
    </lineage>
</organism>
<feature type="compositionally biased region" description="Polar residues" evidence="1">
    <location>
        <begin position="308"/>
        <end position="318"/>
    </location>
</feature>
<feature type="compositionally biased region" description="Polar residues" evidence="1">
    <location>
        <begin position="500"/>
        <end position="511"/>
    </location>
</feature>
<evidence type="ECO:0000256" key="1">
    <source>
        <dbReference type="SAM" id="MobiDB-lite"/>
    </source>
</evidence>
<dbReference type="Proteomes" id="UP001222325">
    <property type="component" value="Unassembled WGS sequence"/>
</dbReference>
<feature type="region of interest" description="Disordered" evidence="1">
    <location>
        <begin position="697"/>
        <end position="726"/>
    </location>
</feature>
<comment type="caution">
    <text evidence="2">The sequence shown here is derived from an EMBL/GenBank/DDBJ whole genome shotgun (WGS) entry which is preliminary data.</text>
</comment>
<keyword evidence="3" id="KW-1185">Reference proteome</keyword>
<sequence length="741" mass="79988">MCFELVCSWFVTARVDFQNALALRVDALQVSMSDSNTPQAASSDHDPDESRVYFGPFKSPEKKYISAGLAASTQPMDSPSRRSPRLSSPMPVPNPSAEPADEDEGDNAFEEDEDDLSLSRSGTPDNDRWQQDEPSSVLASRITRAHDNPSPPPGPPVLDLESGPRTPDRYPLHPIPFITPHSPSPSSRDGSPSPRPPPSPQNTTQPDLISFDSFSTSVNPLPTQPVASTSSIYPPPHAPSVDELLSTWSPSARDTPAVTISPPPNEKGGEYPKGKARMRESSTPEAAEEQAVANALIYSDVFELPASPQSFQGVTNSVEPYASDDEAPRTPVRRSTRPRRSGTPHAHLVPIPSSDEEDSPARTLLEPSKAFTKKKRKNGKEREISAGTMSIDSGEGSAVSDVPLLEEDREVKKRRERGERKQALGGTPQALLQRQLGSLSPGSANVLTQLLTTSRPSPVREQEEPQQPPYPFSVFPAAHTTPARATSPMRASPARKATPRSPNRIQFQTPHLNDPNRTPARRIPVEQAVARGQISPQKGAQLLTNNLDAGPVSRTPVFHIPSQDTPARRVVAPPSEVQSKWQGTRSGSPTRGKLKERTGSAEPRTPWNATVNTGSSSDIGASASKSRPSPSRTISAPIKKGKLPFPLAPPASDRPAPIPEDKPLLLTAHLPENTATPASSTLLGIIKIPRSTLRQPTSRIPRIGTKPYARPAVQPASDKGGYPHLGRSRFQEQRVGAILMT</sequence>
<protein>
    <submittedName>
        <fullName evidence="2">Uncharacterized protein</fullName>
    </submittedName>
</protein>
<evidence type="ECO:0000313" key="2">
    <source>
        <dbReference type="EMBL" id="KAJ7097947.1"/>
    </source>
</evidence>
<feature type="compositionally biased region" description="Basic and acidic residues" evidence="1">
    <location>
        <begin position="409"/>
        <end position="422"/>
    </location>
</feature>
<feature type="region of interest" description="Disordered" evidence="1">
    <location>
        <begin position="452"/>
        <end position="519"/>
    </location>
</feature>
<feature type="compositionally biased region" description="Basic and acidic residues" evidence="1">
    <location>
        <begin position="267"/>
        <end position="282"/>
    </location>
</feature>
<feature type="compositionally biased region" description="Acidic residues" evidence="1">
    <location>
        <begin position="99"/>
        <end position="116"/>
    </location>
</feature>